<dbReference type="Proteomes" id="UP000245626">
    <property type="component" value="Unassembled WGS sequence"/>
</dbReference>
<gene>
    <name evidence="1" type="ORF">IE53DRAFT_137915</name>
</gene>
<evidence type="ECO:0000313" key="2">
    <source>
        <dbReference type="Proteomes" id="UP000245626"/>
    </source>
</evidence>
<organism evidence="1 2">
    <name type="scientific">Violaceomyces palustris</name>
    <dbReference type="NCBI Taxonomy" id="1673888"/>
    <lineage>
        <taxon>Eukaryota</taxon>
        <taxon>Fungi</taxon>
        <taxon>Dikarya</taxon>
        <taxon>Basidiomycota</taxon>
        <taxon>Ustilaginomycotina</taxon>
        <taxon>Ustilaginomycetes</taxon>
        <taxon>Violaceomycetales</taxon>
        <taxon>Violaceomycetaceae</taxon>
        <taxon>Violaceomyces</taxon>
    </lineage>
</organism>
<evidence type="ECO:0000313" key="1">
    <source>
        <dbReference type="EMBL" id="PWN49554.1"/>
    </source>
</evidence>
<keyword evidence="2" id="KW-1185">Reference proteome</keyword>
<name>A0ACD0NV06_9BASI</name>
<reference evidence="1 2" key="1">
    <citation type="journal article" date="2018" name="Mol. Biol. Evol.">
        <title>Broad Genomic Sampling Reveals a Smut Pathogenic Ancestry of the Fungal Clade Ustilaginomycotina.</title>
        <authorList>
            <person name="Kijpornyongpan T."/>
            <person name="Mondo S.J."/>
            <person name="Barry K."/>
            <person name="Sandor L."/>
            <person name="Lee J."/>
            <person name="Lipzen A."/>
            <person name="Pangilinan J."/>
            <person name="LaButti K."/>
            <person name="Hainaut M."/>
            <person name="Henrissat B."/>
            <person name="Grigoriev I.V."/>
            <person name="Spatafora J.W."/>
            <person name="Aime M.C."/>
        </authorList>
    </citation>
    <scope>NUCLEOTIDE SEQUENCE [LARGE SCALE GENOMIC DNA]</scope>
    <source>
        <strain evidence="1 2">SA 807</strain>
    </source>
</reference>
<accession>A0ACD0NV06</accession>
<dbReference type="EMBL" id="KZ820034">
    <property type="protein sequence ID" value="PWN49554.1"/>
    <property type="molecule type" value="Genomic_DNA"/>
</dbReference>
<protein>
    <submittedName>
        <fullName evidence="1">ARM repeat-containing protein</fullName>
    </submittedName>
</protein>
<sequence length="1263" mass="135442">MGEDTSERVLELVSKIESSQDIDKRVSALQALEVEVATSDHVVEADSITFALKTTIRNPHQALVAASLSFLPSYVSALCPHETSSAQPNHHQSHHDIRALVTGTVPTVIERLGDQKERIRESARKALVELGRAAYLTSPTSSHAHLAKGKEAETALGIFERILRDHGIGAKFARIREQSMLALSPLRTACEKFPIKPLVPVMVEHLSDADPGVREAARTSLISLFANAPAGAKADLKRELEKSNTRKQTADAILKEVLGGATPLAVLPSLSTPEAAATAPTSPKASMGVELRASTLTSSIGQGGAESEQRQHPKTLGGNEDIKPVYIASKHDLERTFTGFQPYFEGKETEHNWLNREQSIVKMRGLLKAGAHRQCGESTFASGVKTIQDGILKALASLRTTLSVHATSLIYELAVELGDDLEPCVEPFLTALMRMAGFTKKIVANATQEAASGILVNVAFKHFFLQLIWQGYQDKTVTTRIAMAEHLNTVLSTHATHRKHALETHGGLELIENCLRKGLPDQNKDVRAKTRDAFWKFHSVWTTDADALMEKLEASIKKQVMASATGPTSGELVKEVKPRAASGPARRPGGPSSAILAAKRAASMRLAAEKKERESAAAAMAAEDEAGEELSEIRQPAHVRARQPSSLRSSFTVPKSPDVKVEHGSHHASSQSPPSFQETPRPRTISSVSQQSSGSISGRVGGGEGSNLSPSLTSPRSSGLPVLRNRTASSSSSASSKSNPAAPPHSPSTTEADDTIQLVNLGDASVDLMNFSSPVKAPFLSPRDHHFVHGGRRRGLEEGVALEAHQAASSAKHLMNLLETPTKPRRAVSAVQPTLSPPQPAPPSVPGTTPRRSALPRPVSMLQRGTGPLPGQGHAISTPMKQSHARSGSVDGDSSASNITIGAAAPAAVNVPHMAVATPYGAPPIRPDGNATAAKWFLGRASRLENQASPAKSKPESLEWVSALRSGQADLRVFRRLAKLSSEFKLPAHPMPTSSTELTPGALGLSSVKGPRDGALGLNKMGEGENGYPLLGSGDEDGDGDREDFESAIEAWREKGLFDQLWMALTWHLEKGPKNEDLRTAGLILLHRLVENQYPLLVSCSKESDLLQLLFRLRREKAKGVASGCDAIMDSWTTNVDPVLGLGEIVNSLSSSSCGGNLTESEKKGAESIVTAKVKVLGLRGLGRLLMRLPRELVEDELPKAKAIVRDCFNDENVELRQAAVGVMVAANNQLHDPETLFAILAPLDKSQQDLLTYYFHKGSNGR</sequence>
<proteinExistence type="predicted"/>